<protein>
    <submittedName>
        <fullName evidence="1">Uncharacterized protein</fullName>
    </submittedName>
</protein>
<accession>A0A1A8XPN1</accession>
<dbReference type="Proteomes" id="UP000199169">
    <property type="component" value="Unassembled WGS sequence"/>
</dbReference>
<organism evidence="1 2">
    <name type="scientific">Candidatus Accumulibacter aalborgensis</name>
    <dbReference type="NCBI Taxonomy" id="1860102"/>
    <lineage>
        <taxon>Bacteria</taxon>
        <taxon>Pseudomonadati</taxon>
        <taxon>Pseudomonadota</taxon>
        <taxon>Betaproteobacteria</taxon>
        <taxon>Candidatus Accumulibacter</taxon>
    </lineage>
</organism>
<dbReference type="STRING" id="1860102.ACCAA_270125"/>
<evidence type="ECO:0000313" key="2">
    <source>
        <dbReference type="Proteomes" id="UP000199169"/>
    </source>
</evidence>
<proteinExistence type="predicted"/>
<keyword evidence="2" id="KW-1185">Reference proteome</keyword>
<reference evidence="1 2" key="1">
    <citation type="submission" date="2016-06" db="EMBL/GenBank/DDBJ databases">
        <authorList>
            <person name="Kjaerup R.B."/>
            <person name="Dalgaard T.S."/>
            <person name="Juul-Madsen H.R."/>
        </authorList>
    </citation>
    <scope>NUCLEOTIDE SEQUENCE [LARGE SCALE GENOMIC DNA]</scope>
    <source>
        <strain evidence="1">3</strain>
    </source>
</reference>
<sequence length="59" mass="6712">MDLDTDFAVRLWVVMCGGIGMRRDIYLSGRDRVMVRAMAVEVAVRQRACQHVGARFIGR</sequence>
<dbReference type="AlphaFoldDB" id="A0A1A8XPN1"/>
<name>A0A1A8XPN1_9PROT</name>
<evidence type="ECO:0000313" key="1">
    <source>
        <dbReference type="EMBL" id="SBT05893.1"/>
    </source>
</evidence>
<dbReference type="EMBL" id="FLQX01000102">
    <property type="protein sequence ID" value="SBT05893.1"/>
    <property type="molecule type" value="Genomic_DNA"/>
</dbReference>
<gene>
    <name evidence="1" type="ORF">ACCAA_270125</name>
</gene>